<name>A0AA41XB21_9BACI</name>
<organism evidence="1 2">
    <name type="scientific">Ectobacillus ponti</name>
    <dbReference type="NCBI Taxonomy" id="2961894"/>
    <lineage>
        <taxon>Bacteria</taxon>
        <taxon>Bacillati</taxon>
        <taxon>Bacillota</taxon>
        <taxon>Bacilli</taxon>
        <taxon>Bacillales</taxon>
        <taxon>Bacillaceae</taxon>
        <taxon>Ectobacillus</taxon>
    </lineage>
</organism>
<dbReference type="AlphaFoldDB" id="A0AA41XB21"/>
<proteinExistence type="predicted"/>
<comment type="caution">
    <text evidence="1">The sequence shown here is derived from an EMBL/GenBank/DDBJ whole genome shotgun (WGS) entry which is preliminary data.</text>
</comment>
<dbReference type="Proteomes" id="UP001156102">
    <property type="component" value="Unassembled WGS sequence"/>
</dbReference>
<protein>
    <submittedName>
        <fullName evidence="1">Uncharacterized protein</fullName>
    </submittedName>
</protein>
<evidence type="ECO:0000313" key="1">
    <source>
        <dbReference type="EMBL" id="MCP8970413.1"/>
    </source>
</evidence>
<gene>
    <name evidence="1" type="ORF">NK662_17970</name>
</gene>
<keyword evidence="2" id="KW-1185">Reference proteome</keyword>
<accession>A0AA41XB21</accession>
<evidence type="ECO:0000313" key="2">
    <source>
        <dbReference type="Proteomes" id="UP001156102"/>
    </source>
</evidence>
<reference evidence="1" key="1">
    <citation type="submission" date="2022-07" db="EMBL/GenBank/DDBJ databases">
        <authorList>
            <person name="Li W.-J."/>
            <person name="Deng Q.-Q."/>
        </authorList>
    </citation>
    <scope>NUCLEOTIDE SEQUENCE</scope>
    <source>
        <strain evidence="1">SYSU M60031</strain>
    </source>
</reference>
<sequence>MLLLRNGKTEHPAANPQLISILLVEAYPGTAVLGWVRQLVTNAVPFLP</sequence>
<dbReference type="EMBL" id="JANCLT010000011">
    <property type="protein sequence ID" value="MCP8970413.1"/>
    <property type="molecule type" value="Genomic_DNA"/>
</dbReference>
<dbReference type="RefSeq" id="WP_254760331.1">
    <property type="nucleotide sequence ID" value="NZ_JANCLT010000011.1"/>
</dbReference>